<dbReference type="InterPro" id="IPR010998">
    <property type="entry name" value="Integrase_recombinase_N"/>
</dbReference>
<organism evidence="5 6">
    <name type="scientific">Gordonibacter urolithinfaciens</name>
    <dbReference type="NCBI Taxonomy" id="1335613"/>
    <lineage>
        <taxon>Bacteria</taxon>
        <taxon>Bacillati</taxon>
        <taxon>Actinomycetota</taxon>
        <taxon>Coriobacteriia</taxon>
        <taxon>Eggerthellales</taxon>
        <taxon>Eggerthellaceae</taxon>
        <taxon>Gordonibacter</taxon>
    </lineage>
</organism>
<dbReference type="GO" id="GO:0015074">
    <property type="term" value="P:DNA integration"/>
    <property type="evidence" value="ECO:0007669"/>
    <property type="project" value="InterPro"/>
</dbReference>
<dbReference type="InterPro" id="IPR013762">
    <property type="entry name" value="Integrase-like_cat_sf"/>
</dbReference>
<accession>A0A6N8IDM6</accession>
<proteinExistence type="predicted"/>
<evidence type="ECO:0000256" key="3">
    <source>
        <dbReference type="SAM" id="MobiDB-lite"/>
    </source>
</evidence>
<keyword evidence="6" id="KW-1185">Reference proteome</keyword>
<keyword evidence="1" id="KW-0238">DNA-binding</keyword>
<feature type="region of interest" description="Disordered" evidence="3">
    <location>
        <begin position="376"/>
        <end position="430"/>
    </location>
</feature>
<dbReference type="Gene3D" id="1.10.150.130">
    <property type="match status" value="1"/>
</dbReference>
<gene>
    <name evidence="5" type="ORF">GO738_01285</name>
</gene>
<evidence type="ECO:0000259" key="4">
    <source>
        <dbReference type="PROSITE" id="PS51898"/>
    </source>
</evidence>
<dbReference type="RefSeq" id="WP_157005207.1">
    <property type="nucleotide sequence ID" value="NZ_WPOC01000002.1"/>
</dbReference>
<sequence>MKRSGYTVKPLEEGVSREKCRRWMIRVSVGHDPVTGKRLRPYETFEGTEGEAHLRAMALKVEHGLVPSTGLTVAEYFVGVYLPWARSRVREGSYDGGPRDKTKITRETYRNYEQVTRRYIVPMFGNVGLTDLKPYYVEAKLATIPTLGARRSAYKVLRQGYRRAVRWQLATFVVTDAVDEPVPERVEKPVVKSAQMWDYIDAFEGDEALAAVVIAFAVGLRRSEILAIDREEIDWSVSTPEALGRFRVWRSYHYMNGEGYFEPPKSFTSARTLLLPRWAGEIVRPLAEGTGPLVVHDGERMRPDHLSRHWRDVTGAAGLPVDMPLKNTRHSCGTMLVREDGLPIADVQQLLGHSTPVVTSEFYVQAGEESVERAVAAMSKRTRPTGPNWPKPPENGGKPPETPGSEKERNGIPSGNFKIIRPDFKRASNG</sequence>
<dbReference type="InterPro" id="IPR011010">
    <property type="entry name" value="DNA_brk_join_enz"/>
</dbReference>
<dbReference type="EMBL" id="WPOC01000002">
    <property type="protein sequence ID" value="MVN13999.1"/>
    <property type="molecule type" value="Genomic_DNA"/>
</dbReference>
<dbReference type="Gene3D" id="1.10.443.10">
    <property type="entry name" value="Intergrase catalytic core"/>
    <property type="match status" value="1"/>
</dbReference>
<evidence type="ECO:0000256" key="1">
    <source>
        <dbReference type="ARBA" id="ARBA00023125"/>
    </source>
</evidence>
<dbReference type="SUPFAM" id="SSF56349">
    <property type="entry name" value="DNA breaking-rejoining enzymes"/>
    <property type="match status" value="1"/>
</dbReference>
<dbReference type="Pfam" id="PF00589">
    <property type="entry name" value="Phage_integrase"/>
    <property type="match status" value="1"/>
</dbReference>
<dbReference type="GO" id="GO:0006310">
    <property type="term" value="P:DNA recombination"/>
    <property type="evidence" value="ECO:0007669"/>
    <property type="project" value="UniProtKB-KW"/>
</dbReference>
<keyword evidence="2" id="KW-0233">DNA recombination</keyword>
<evidence type="ECO:0000256" key="2">
    <source>
        <dbReference type="ARBA" id="ARBA00023172"/>
    </source>
</evidence>
<dbReference type="InterPro" id="IPR002104">
    <property type="entry name" value="Integrase_catalytic"/>
</dbReference>
<comment type="caution">
    <text evidence="5">The sequence shown here is derived from an EMBL/GenBank/DDBJ whole genome shotgun (WGS) entry which is preliminary data.</text>
</comment>
<evidence type="ECO:0000313" key="5">
    <source>
        <dbReference type="EMBL" id="MVN13999.1"/>
    </source>
</evidence>
<protein>
    <submittedName>
        <fullName evidence="5">Tyrosine-type recombinase/integrase</fullName>
    </submittedName>
</protein>
<reference evidence="5 6" key="1">
    <citation type="submission" date="2019-11" db="EMBL/GenBank/DDBJ databases">
        <title>Whole genome shotgun sequencing (WGS) data from Adlercreutzia equolifaciens ResAG-91, Eggerthella lenta MRI-F36, MRI-F37, MRI-F40, ResAG-49, ResAG-88, ResAG-121, ResAG-145, and Gordonibacter sp. ResAG-5, ResAG-26, ResAG-43, ResAG-50, ResAG-59.</title>
        <authorList>
            <person name="Stoll D.A."/>
            <person name="Danylec N."/>
            <person name="Franz C.M.A.P."/>
            <person name="Huch M."/>
        </authorList>
    </citation>
    <scope>NUCLEOTIDE SEQUENCE [LARGE SCALE GENOMIC DNA]</scope>
    <source>
        <strain evidence="5 6">ResAG-59</strain>
    </source>
</reference>
<evidence type="ECO:0000313" key="6">
    <source>
        <dbReference type="Proteomes" id="UP000468327"/>
    </source>
</evidence>
<dbReference type="Proteomes" id="UP000468327">
    <property type="component" value="Unassembled WGS sequence"/>
</dbReference>
<feature type="domain" description="Tyr recombinase" evidence="4">
    <location>
        <begin position="185"/>
        <end position="376"/>
    </location>
</feature>
<dbReference type="AlphaFoldDB" id="A0A6N8IDM6"/>
<dbReference type="GO" id="GO:0003677">
    <property type="term" value="F:DNA binding"/>
    <property type="evidence" value="ECO:0007669"/>
    <property type="project" value="UniProtKB-KW"/>
</dbReference>
<feature type="compositionally biased region" description="Basic and acidic residues" evidence="3">
    <location>
        <begin position="420"/>
        <end position="430"/>
    </location>
</feature>
<dbReference type="PROSITE" id="PS51898">
    <property type="entry name" value="TYR_RECOMBINASE"/>
    <property type="match status" value="1"/>
</dbReference>
<name>A0A6N8IDM6_9ACTN</name>